<evidence type="ECO:0000313" key="5">
    <source>
        <dbReference type="Proteomes" id="UP000823882"/>
    </source>
</evidence>
<accession>A0A9D2NYZ3</accession>
<dbReference type="InterPro" id="IPR001387">
    <property type="entry name" value="Cro/C1-type_HTH"/>
</dbReference>
<sequence length="235" mass="26477">MDLQKTGRFIASLRKEHGWTQKDLAERVGVTDKAVSRWETGRGFPDVSCLPALADALEVPISELVRGERMELEGKKPAEIMEQVEQAVVNTVELSRKSTGRDRAAAALLFLAGTAVLLCILGVVYQELIRFWSDTPVRYTVYSLLLFVIIPVGVPTLIHWIPANDLRPRPLQTYLAAWIASFLLAMIGTALFYPEFYVTLTDVELLWYDFSDTVVYEVLFKLLPLSWALKISVNT</sequence>
<evidence type="ECO:0000259" key="3">
    <source>
        <dbReference type="PROSITE" id="PS50943"/>
    </source>
</evidence>
<dbReference type="Proteomes" id="UP000823882">
    <property type="component" value="Unassembled WGS sequence"/>
</dbReference>
<dbReference type="SMART" id="SM00530">
    <property type="entry name" value="HTH_XRE"/>
    <property type="match status" value="1"/>
</dbReference>
<evidence type="ECO:0000313" key="4">
    <source>
        <dbReference type="EMBL" id="HJC40507.1"/>
    </source>
</evidence>
<dbReference type="PROSITE" id="PS50943">
    <property type="entry name" value="HTH_CROC1"/>
    <property type="match status" value="1"/>
</dbReference>
<proteinExistence type="predicted"/>
<dbReference type="CDD" id="cd00093">
    <property type="entry name" value="HTH_XRE"/>
    <property type="match status" value="1"/>
</dbReference>
<protein>
    <submittedName>
        <fullName evidence="4">Helix-turn-helix domain-containing protein</fullName>
    </submittedName>
</protein>
<keyword evidence="2" id="KW-0472">Membrane</keyword>
<keyword evidence="2" id="KW-0812">Transmembrane</keyword>
<name>A0A9D2NYZ3_9FIRM</name>
<dbReference type="Gene3D" id="1.10.260.40">
    <property type="entry name" value="lambda repressor-like DNA-binding domains"/>
    <property type="match status" value="1"/>
</dbReference>
<reference evidence="4" key="1">
    <citation type="journal article" date="2021" name="PeerJ">
        <title>Extensive microbial diversity within the chicken gut microbiome revealed by metagenomics and culture.</title>
        <authorList>
            <person name="Gilroy R."/>
            <person name="Ravi A."/>
            <person name="Getino M."/>
            <person name="Pursley I."/>
            <person name="Horton D.L."/>
            <person name="Alikhan N.F."/>
            <person name="Baker D."/>
            <person name="Gharbi K."/>
            <person name="Hall N."/>
            <person name="Watson M."/>
            <person name="Adriaenssens E.M."/>
            <person name="Foster-Nyarko E."/>
            <person name="Jarju S."/>
            <person name="Secka A."/>
            <person name="Antonio M."/>
            <person name="Oren A."/>
            <person name="Chaudhuri R.R."/>
            <person name="La Ragione R."/>
            <person name="Hildebrand F."/>
            <person name="Pallen M.J."/>
        </authorList>
    </citation>
    <scope>NUCLEOTIDE SEQUENCE</scope>
    <source>
        <strain evidence="4">CHK186-1790</strain>
    </source>
</reference>
<evidence type="ECO:0000256" key="2">
    <source>
        <dbReference type="SAM" id="Phobius"/>
    </source>
</evidence>
<comment type="caution">
    <text evidence="4">The sequence shown here is derived from an EMBL/GenBank/DDBJ whole genome shotgun (WGS) entry which is preliminary data.</text>
</comment>
<feature type="transmembrane region" description="Helical" evidence="2">
    <location>
        <begin position="137"/>
        <end position="161"/>
    </location>
</feature>
<dbReference type="PANTHER" id="PTHR46558">
    <property type="entry name" value="TRACRIPTIONAL REGULATORY PROTEIN-RELATED-RELATED"/>
    <property type="match status" value="1"/>
</dbReference>
<dbReference type="Pfam" id="PF01381">
    <property type="entry name" value="HTH_3"/>
    <property type="match status" value="1"/>
</dbReference>
<feature type="transmembrane region" description="Helical" evidence="2">
    <location>
        <begin position="104"/>
        <end position="125"/>
    </location>
</feature>
<dbReference type="InterPro" id="IPR010982">
    <property type="entry name" value="Lambda_DNA-bd_dom_sf"/>
</dbReference>
<evidence type="ECO:0000256" key="1">
    <source>
        <dbReference type="ARBA" id="ARBA00023125"/>
    </source>
</evidence>
<feature type="transmembrane region" description="Helical" evidence="2">
    <location>
        <begin position="173"/>
        <end position="193"/>
    </location>
</feature>
<organism evidence="4 5">
    <name type="scientific">Candidatus Intestinimonas pullistercoris</name>
    <dbReference type="NCBI Taxonomy" id="2838623"/>
    <lineage>
        <taxon>Bacteria</taxon>
        <taxon>Bacillati</taxon>
        <taxon>Bacillota</taxon>
        <taxon>Clostridia</taxon>
        <taxon>Eubacteriales</taxon>
        <taxon>Intestinimonas</taxon>
    </lineage>
</organism>
<dbReference type="GO" id="GO:0003677">
    <property type="term" value="F:DNA binding"/>
    <property type="evidence" value="ECO:0007669"/>
    <property type="project" value="UniProtKB-KW"/>
</dbReference>
<dbReference type="SUPFAM" id="SSF47413">
    <property type="entry name" value="lambda repressor-like DNA-binding domains"/>
    <property type="match status" value="1"/>
</dbReference>
<dbReference type="AlphaFoldDB" id="A0A9D2NYZ3"/>
<reference evidence="4" key="2">
    <citation type="submission" date="2021-04" db="EMBL/GenBank/DDBJ databases">
        <authorList>
            <person name="Gilroy R."/>
        </authorList>
    </citation>
    <scope>NUCLEOTIDE SEQUENCE</scope>
    <source>
        <strain evidence="4">CHK186-1790</strain>
    </source>
</reference>
<feature type="domain" description="HTH cro/C1-type" evidence="3">
    <location>
        <begin position="10"/>
        <end position="64"/>
    </location>
</feature>
<gene>
    <name evidence="4" type="ORF">H9701_03005</name>
</gene>
<dbReference type="PANTHER" id="PTHR46558:SF11">
    <property type="entry name" value="HTH-TYPE TRANSCRIPTIONAL REGULATOR XRE"/>
    <property type="match status" value="1"/>
</dbReference>
<feature type="non-terminal residue" evidence="4">
    <location>
        <position position="235"/>
    </location>
</feature>
<keyword evidence="1" id="KW-0238">DNA-binding</keyword>
<dbReference type="EMBL" id="DWWJ01000060">
    <property type="protein sequence ID" value="HJC40507.1"/>
    <property type="molecule type" value="Genomic_DNA"/>
</dbReference>
<keyword evidence="2" id="KW-1133">Transmembrane helix</keyword>